<dbReference type="RefSeq" id="WP_204448051.1">
    <property type="nucleotide sequence ID" value="NZ_JACJKY010000026.1"/>
</dbReference>
<evidence type="ECO:0000313" key="2">
    <source>
        <dbReference type="Proteomes" id="UP000774750"/>
    </source>
</evidence>
<dbReference type="AlphaFoldDB" id="A0A938X8C5"/>
<reference evidence="1" key="1">
    <citation type="submission" date="2020-08" db="EMBL/GenBank/DDBJ databases">
        <authorList>
            <person name="Cejkova D."/>
            <person name="Kubasova T."/>
            <person name="Jahodarova E."/>
            <person name="Rychlik I."/>
        </authorList>
    </citation>
    <scope>NUCLEOTIDE SEQUENCE</scope>
    <source>
        <strain evidence="1">An559</strain>
    </source>
</reference>
<comment type="caution">
    <text evidence="1">The sequence shown here is derived from an EMBL/GenBank/DDBJ whole genome shotgun (WGS) entry which is preliminary data.</text>
</comment>
<organism evidence="1 2">
    <name type="scientific">Merdimmobilis hominis</name>
    <dbReference type="NCBI Taxonomy" id="2897707"/>
    <lineage>
        <taxon>Bacteria</taxon>
        <taxon>Bacillati</taxon>
        <taxon>Bacillota</taxon>
        <taxon>Clostridia</taxon>
        <taxon>Eubacteriales</taxon>
        <taxon>Oscillospiraceae</taxon>
        <taxon>Merdimmobilis</taxon>
    </lineage>
</organism>
<protein>
    <submittedName>
        <fullName evidence="1">Uncharacterized protein</fullName>
    </submittedName>
</protein>
<dbReference type="SUPFAM" id="SSF50978">
    <property type="entry name" value="WD40 repeat-like"/>
    <property type="match status" value="1"/>
</dbReference>
<accession>A0A938X8C5</accession>
<reference evidence="1" key="2">
    <citation type="journal article" date="2021" name="Sci. Rep.">
        <title>The distribution of antibiotic resistance genes in chicken gut microbiota commensals.</title>
        <authorList>
            <person name="Juricova H."/>
            <person name="Matiasovicova J."/>
            <person name="Kubasova T."/>
            <person name="Cejkova D."/>
            <person name="Rychlik I."/>
        </authorList>
    </citation>
    <scope>NUCLEOTIDE SEQUENCE</scope>
    <source>
        <strain evidence="1">An559</strain>
    </source>
</reference>
<evidence type="ECO:0000313" key="1">
    <source>
        <dbReference type="EMBL" id="MBM6921788.1"/>
    </source>
</evidence>
<sequence length="627" mass="69075">MNAVQMESQSNREQTARYTAFCGVDMSSDPTKVQSARSPYAPNLISDSGGFPEKRVGWRTLLTIDAPINGLFLASIQKEGEPPKRLHLAHGGTKLYDITDVLHPKVLKEDIHNARSIGFSTCGKFWLLTGREYLVYDGESVKHVSEIATRPVTSIGRDPLGGGQVYDDVNLLSKYRENRFLADGSAKKYQLDTTDLDADAVEITVNGQSLAEGSGFTVDRKSGIVSFTTAPAQPQVAGEDNVFIRFSKTVAGAYEKIAHCTIAALYGSGGDGFVFLSGNPQYPAQDFHSALRDPSYFPDNGYSLIGSEATAVMGYARTGEYLLILKESDEENSTIFLRRCQMDSIGGTQSKTTFPLQAGAAGAGMIAPRAVGHMADEPLFLSQSGVYAVTSNQITAERTVENRSYFVDASLCAQKNLSSAVCTEWNGRFLIAVEGIVYVLDGRQAAVRPTDGQKVYECFYWTNIPAVCFLPQGEELFFGTQDGRICKFNTDILSMDRFNDDGAPIVASWSTKADDDGDFMTYKTLLRRGCGVMIKPYTRSGCTIRLRTEEDFGKDVRSVKTDIFSFDDFDFSRLVFAVNDGPQVIPFSARVRRYVTIQVIVENNAVNEGFGVFGIIRRYRKSKVLRR</sequence>
<dbReference type="InterPro" id="IPR036322">
    <property type="entry name" value="WD40_repeat_dom_sf"/>
</dbReference>
<proteinExistence type="predicted"/>
<keyword evidence="2" id="KW-1185">Reference proteome</keyword>
<gene>
    <name evidence="1" type="ORF">H6A12_11565</name>
</gene>
<dbReference type="Proteomes" id="UP000774750">
    <property type="component" value="Unassembled WGS sequence"/>
</dbReference>
<dbReference type="EMBL" id="JACJKY010000026">
    <property type="protein sequence ID" value="MBM6921788.1"/>
    <property type="molecule type" value="Genomic_DNA"/>
</dbReference>
<name>A0A938X8C5_9FIRM</name>